<dbReference type="GO" id="GO:0008010">
    <property type="term" value="F:structural constituent of chitin-based larval cuticle"/>
    <property type="evidence" value="ECO:0007669"/>
    <property type="project" value="TreeGrafter"/>
</dbReference>
<evidence type="ECO:0000313" key="4">
    <source>
        <dbReference type="EMBL" id="SSX22513.1"/>
    </source>
</evidence>
<dbReference type="InterPro" id="IPR000618">
    <property type="entry name" value="Insect_cuticle"/>
</dbReference>
<dbReference type="InterPro" id="IPR050468">
    <property type="entry name" value="Cuticle_Struct_Prot"/>
</dbReference>
<proteinExistence type="predicted"/>
<keyword evidence="3" id="KW-0732">Signal</keyword>
<dbReference type="PRINTS" id="PR00947">
    <property type="entry name" value="CUTICLE"/>
</dbReference>
<dbReference type="PROSITE" id="PS51155">
    <property type="entry name" value="CHIT_BIND_RR_2"/>
    <property type="match status" value="1"/>
</dbReference>
<dbReference type="GO" id="GO:0062129">
    <property type="term" value="C:chitin-based extracellular matrix"/>
    <property type="evidence" value="ECO:0007669"/>
    <property type="project" value="TreeGrafter"/>
</dbReference>
<dbReference type="PANTHER" id="PTHR10380">
    <property type="entry name" value="CUTICLE PROTEIN"/>
    <property type="match status" value="1"/>
</dbReference>
<feature type="chain" id="PRO_5016324611" evidence="3">
    <location>
        <begin position="21"/>
        <end position="111"/>
    </location>
</feature>
<gene>
    <name evidence="4" type="primary">CSON006905</name>
</gene>
<evidence type="ECO:0000256" key="3">
    <source>
        <dbReference type="SAM" id="SignalP"/>
    </source>
</evidence>
<feature type="signal peptide" evidence="3">
    <location>
        <begin position="1"/>
        <end position="20"/>
    </location>
</feature>
<reference evidence="4" key="1">
    <citation type="submission" date="2018-07" db="EMBL/GenBank/DDBJ databases">
        <authorList>
            <person name="Quirk P.G."/>
            <person name="Krulwich T.A."/>
        </authorList>
    </citation>
    <scope>NUCLEOTIDE SEQUENCE</scope>
</reference>
<dbReference type="PANTHER" id="PTHR10380:SF173">
    <property type="entry name" value="CUTICULAR PROTEIN 47EF, ISOFORM C-RELATED"/>
    <property type="match status" value="1"/>
</dbReference>
<keyword evidence="1 2" id="KW-0193">Cuticle</keyword>
<sequence length="111" mass="12521">MYKTFVLCFLILMIMKSYKSDPAGGYHDSSVADILNFENYNSGKDGYRYMFDTSDGTSRVEAGEIKDVGYDSERLSVIGSYTFVDDKGKEHTVEYTADEKGYRAKVKSSSK</sequence>
<dbReference type="AlphaFoldDB" id="A0A336M0Z9"/>
<dbReference type="VEuPathDB" id="VectorBase:CSON006905"/>
<evidence type="ECO:0000256" key="2">
    <source>
        <dbReference type="PROSITE-ProRule" id="PRU00497"/>
    </source>
</evidence>
<dbReference type="EMBL" id="UFQT01000259">
    <property type="protein sequence ID" value="SSX22513.1"/>
    <property type="molecule type" value="Genomic_DNA"/>
</dbReference>
<name>A0A336M0Z9_CULSO</name>
<evidence type="ECO:0000256" key="1">
    <source>
        <dbReference type="ARBA" id="ARBA00022460"/>
    </source>
</evidence>
<accession>A0A336M0Z9</accession>
<organism evidence="4">
    <name type="scientific">Culicoides sonorensis</name>
    <name type="common">Biting midge</name>
    <dbReference type="NCBI Taxonomy" id="179676"/>
    <lineage>
        <taxon>Eukaryota</taxon>
        <taxon>Metazoa</taxon>
        <taxon>Ecdysozoa</taxon>
        <taxon>Arthropoda</taxon>
        <taxon>Hexapoda</taxon>
        <taxon>Insecta</taxon>
        <taxon>Pterygota</taxon>
        <taxon>Neoptera</taxon>
        <taxon>Endopterygota</taxon>
        <taxon>Diptera</taxon>
        <taxon>Nematocera</taxon>
        <taxon>Chironomoidea</taxon>
        <taxon>Ceratopogonidae</taxon>
        <taxon>Ceratopogoninae</taxon>
        <taxon>Culicoides</taxon>
        <taxon>Monoculicoides</taxon>
    </lineage>
</organism>
<protein>
    <submittedName>
        <fullName evidence="4">CSON006905 protein</fullName>
    </submittedName>
</protein>
<dbReference type="Pfam" id="PF00379">
    <property type="entry name" value="Chitin_bind_4"/>
    <property type="match status" value="1"/>
</dbReference>